<organism evidence="1">
    <name type="scientific">Hydrogenobacter sp</name>
    <dbReference type="NCBI Taxonomy" id="2152829"/>
    <lineage>
        <taxon>Bacteria</taxon>
        <taxon>Pseudomonadati</taxon>
        <taxon>Aquificota</taxon>
        <taxon>Aquificia</taxon>
        <taxon>Aquificales</taxon>
        <taxon>Aquificaceae</taxon>
        <taxon>Hydrogenobacter</taxon>
    </lineage>
</organism>
<reference evidence="1" key="1">
    <citation type="journal article" date="2020" name="mSystems">
        <title>Genome- and Community-Level Interaction Insights into Carbon Utilization and Element Cycling Functions of Hydrothermarchaeota in Hydrothermal Sediment.</title>
        <authorList>
            <person name="Zhou Z."/>
            <person name="Liu Y."/>
            <person name="Xu W."/>
            <person name="Pan J."/>
            <person name="Luo Z.H."/>
            <person name="Li M."/>
        </authorList>
    </citation>
    <scope>NUCLEOTIDE SEQUENCE [LARGE SCALE GENOMIC DNA]</scope>
    <source>
        <strain evidence="1">SpSt-132</strain>
    </source>
</reference>
<evidence type="ECO:0000313" key="1">
    <source>
        <dbReference type="EMBL" id="HEW45241.1"/>
    </source>
</evidence>
<dbReference type="AlphaFoldDB" id="A0A7C2V618"/>
<comment type="caution">
    <text evidence="1">The sequence shown here is derived from an EMBL/GenBank/DDBJ whole genome shotgun (WGS) entry which is preliminary data.</text>
</comment>
<proteinExistence type="predicted"/>
<evidence type="ECO:0008006" key="2">
    <source>
        <dbReference type="Google" id="ProtNLM"/>
    </source>
</evidence>
<protein>
    <recommendedName>
        <fullName evidence="2">Transporter</fullName>
    </recommendedName>
</protein>
<name>A0A7C2V618_9AQUI</name>
<gene>
    <name evidence="1" type="ORF">ENO47_01010</name>
</gene>
<sequence length="243" mass="27702">MLKSIHITVLVLSGIAYAFYPFNAEDTNTLGSFGRLQIETNYAYFKNYDGSSHQDYILQLTMGITPKVDLAVVFPYSAFRYPDREDLKGFNDASIFIKHILLDQKDFRLGYKITAVLDTGKKGIGYGKPVYNANVMLEKDIGDSTLNFNAFYTKAAQVEELRDTYGFYLHAYTNLYKYLTFGGELKYSIPEERDIKKKDIHILIGAVFHPTDRIDISLGLHKSLNRDKSFSNYGLLAGLLMKF</sequence>
<accession>A0A7C2V618</accession>
<dbReference type="EMBL" id="DSFP01000020">
    <property type="protein sequence ID" value="HEW45241.1"/>
    <property type="molecule type" value="Genomic_DNA"/>
</dbReference>